<evidence type="ECO:0000313" key="1">
    <source>
        <dbReference type="EMBL" id="SQB10475.1"/>
    </source>
</evidence>
<dbReference type="AlphaFoldDB" id="A0A2X2UES8"/>
<sequence>MTEKQLEALEEKCRTYDVDEVADYLSNIWKLDQFLPPRLTFRVLNQIAMEIQNLADKTTVSRKKPLASLEAEVPRDAYAVCRIIRNYRDYEFLPIQELSAEGYAKYLLNLHQIYIEKELEPYIRLQEFGLQKMKENGRWRQYLAH</sequence>
<keyword evidence="2" id="KW-1185">Reference proteome</keyword>
<organism evidence="1 2">
    <name type="scientific">Enterocloster clostridioformis</name>
    <dbReference type="NCBI Taxonomy" id="1531"/>
    <lineage>
        <taxon>Bacteria</taxon>
        <taxon>Bacillati</taxon>
        <taxon>Bacillota</taxon>
        <taxon>Clostridia</taxon>
        <taxon>Lachnospirales</taxon>
        <taxon>Lachnospiraceae</taxon>
        <taxon>Enterocloster</taxon>
    </lineage>
</organism>
<dbReference type="RefSeq" id="WP_242997649.1">
    <property type="nucleotide sequence ID" value="NZ_UAVW01000004.1"/>
</dbReference>
<evidence type="ECO:0000313" key="2">
    <source>
        <dbReference type="Proteomes" id="UP000251853"/>
    </source>
</evidence>
<dbReference type="Proteomes" id="UP000251853">
    <property type="component" value="Unassembled WGS sequence"/>
</dbReference>
<dbReference type="EMBL" id="UAVW01000004">
    <property type="protein sequence ID" value="SQB10475.1"/>
    <property type="molecule type" value="Genomic_DNA"/>
</dbReference>
<name>A0A2X2UES8_9FIRM</name>
<proteinExistence type="predicted"/>
<reference evidence="1 2" key="1">
    <citation type="submission" date="2018-06" db="EMBL/GenBank/DDBJ databases">
        <authorList>
            <consortium name="Pathogen Informatics"/>
            <person name="Doyle S."/>
        </authorList>
    </citation>
    <scope>NUCLEOTIDE SEQUENCE [LARGE SCALE GENOMIC DNA]</scope>
    <source>
        <strain evidence="1 2">NCTC11224</strain>
    </source>
</reference>
<protein>
    <submittedName>
        <fullName evidence="1">Uncharacterized protein</fullName>
    </submittedName>
</protein>
<gene>
    <name evidence="1" type="ORF">NCTC11224_01797</name>
</gene>
<accession>A0A2X2UES8</accession>